<dbReference type="RefSeq" id="WP_343881035.1">
    <property type="nucleotide sequence ID" value="NZ_BAAAIJ010000051.1"/>
</dbReference>
<keyword evidence="1" id="KW-0732">Signal</keyword>
<dbReference type="EMBL" id="JBHUGA010000060">
    <property type="protein sequence ID" value="MFD1847830.1"/>
    <property type="molecule type" value="Genomic_DNA"/>
</dbReference>
<feature type="chain" id="PRO_5046165520" evidence="1">
    <location>
        <begin position="20"/>
        <end position="155"/>
    </location>
</feature>
<sequence>MRASRLLAPFAVVALGLTACSPIVGVEAAADAANPECASVMVSLPDLVAENELRETNSQATAAWGDPSQVVLRCGVAVPGPTTDACASVNGVDWIILEEEEVWRATTYGRDPAVEVLFDPNEVASSTILVDLGTAVSVIEQDSECLSVENELELP</sequence>
<gene>
    <name evidence="2" type="ORF">ACFSFX_14665</name>
</gene>
<dbReference type="InterPro" id="IPR021903">
    <property type="entry name" value="DUF3515"/>
</dbReference>
<dbReference type="Proteomes" id="UP001597307">
    <property type="component" value="Unassembled WGS sequence"/>
</dbReference>
<proteinExistence type="predicted"/>
<evidence type="ECO:0000313" key="3">
    <source>
        <dbReference type="Proteomes" id="UP001597307"/>
    </source>
</evidence>
<name>A0ABW4QAT6_9MICC</name>
<evidence type="ECO:0000313" key="2">
    <source>
        <dbReference type="EMBL" id="MFD1847830.1"/>
    </source>
</evidence>
<dbReference type="PROSITE" id="PS51257">
    <property type="entry name" value="PROKAR_LIPOPROTEIN"/>
    <property type="match status" value="1"/>
</dbReference>
<protein>
    <submittedName>
        <fullName evidence="2">DUF3515 domain-containing protein</fullName>
    </submittedName>
</protein>
<accession>A0ABW4QAT6</accession>
<organism evidence="2 3">
    <name type="scientific">Arthrobacter flavus</name>
    <dbReference type="NCBI Taxonomy" id="95172"/>
    <lineage>
        <taxon>Bacteria</taxon>
        <taxon>Bacillati</taxon>
        <taxon>Actinomycetota</taxon>
        <taxon>Actinomycetes</taxon>
        <taxon>Micrococcales</taxon>
        <taxon>Micrococcaceae</taxon>
        <taxon>Arthrobacter</taxon>
    </lineage>
</organism>
<reference evidence="3" key="1">
    <citation type="journal article" date="2019" name="Int. J. Syst. Evol. Microbiol.">
        <title>The Global Catalogue of Microorganisms (GCM) 10K type strain sequencing project: providing services to taxonomists for standard genome sequencing and annotation.</title>
        <authorList>
            <consortium name="The Broad Institute Genomics Platform"/>
            <consortium name="The Broad Institute Genome Sequencing Center for Infectious Disease"/>
            <person name="Wu L."/>
            <person name="Ma J."/>
        </authorList>
    </citation>
    <scope>NUCLEOTIDE SEQUENCE [LARGE SCALE GENOMIC DNA]</scope>
    <source>
        <strain evidence="3">JCM 11496</strain>
    </source>
</reference>
<keyword evidence="3" id="KW-1185">Reference proteome</keyword>
<evidence type="ECO:0000256" key="1">
    <source>
        <dbReference type="SAM" id="SignalP"/>
    </source>
</evidence>
<feature type="signal peptide" evidence="1">
    <location>
        <begin position="1"/>
        <end position="19"/>
    </location>
</feature>
<dbReference type="Pfam" id="PF12028">
    <property type="entry name" value="DUF3515"/>
    <property type="match status" value="1"/>
</dbReference>
<comment type="caution">
    <text evidence="2">The sequence shown here is derived from an EMBL/GenBank/DDBJ whole genome shotgun (WGS) entry which is preliminary data.</text>
</comment>